<dbReference type="GO" id="GO:0016020">
    <property type="term" value="C:membrane"/>
    <property type="evidence" value="ECO:0007669"/>
    <property type="project" value="UniProtKB-SubCell"/>
</dbReference>
<evidence type="ECO:0000313" key="8">
    <source>
        <dbReference type="EMBL" id="KAG9247470.1"/>
    </source>
</evidence>
<comment type="subcellular location">
    <subcellularLocation>
        <location evidence="1">Membrane</location>
        <topology evidence="1">Multi-pass membrane protein</topology>
    </subcellularLocation>
</comment>
<sequence length="465" mass="52759">MGIEITSGFDSQLTNSLQGVEPWVKSSMTGMVAASYILGAICAFPFIPAFNDRFGHRWSIMFGSMVSVLGVIIQGLSVHVGMYIIARMLLGFGIPFCIIAGSTMLGEMGYSKERPIRTSLFNASYFIDSISAAAITMATNYILSDWSWRIPPYLQMAPSLIQISLVMLLPESPRYLISKDCREEAFDILSKYHVEGDRNNLIVIAEMAQIETTITLELEAANMTWIDLIKTAGMRNQWPGNTLISYYFFTIRATLGVADAKVKQGINLGKEAWFLINAITIAMIVTRFKRSKMYLLCTSCMLAVYFSWTICQGIYVEAEKEHKLNPTLPLNKPAYNIGFNSLTYTYLIGLFSYAERTRGLAFFQFFGQGATFFATFVNPIRLANISWRWLIVYCAWVEFEIVVIYFFFPQTYNRTLEELSFLFEGQDMANKQVVAVEKQIHSDLREMQHEGAEHVEPGVKKSRLR</sequence>
<evidence type="ECO:0000313" key="9">
    <source>
        <dbReference type="Proteomes" id="UP000887226"/>
    </source>
</evidence>
<evidence type="ECO:0000256" key="2">
    <source>
        <dbReference type="ARBA" id="ARBA00010992"/>
    </source>
</evidence>
<dbReference type="GO" id="GO:0005351">
    <property type="term" value="F:carbohydrate:proton symporter activity"/>
    <property type="evidence" value="ECO:0007669"/>
    <property type="project" value="TreeGrafter"/>
</dbReference>
<dbReference type="InterPro" id="IPR036259">
    <property type="entry name" value="MFS_trans_sf"/>
</dbReference>
<feature type="transmembrane region" description="Helical" evidence="6">
    <location>
        <begin position="386"/>
        <end position="408"/>
    </location>
</feature>
<feature type="transmembrane region" description="Helical" evidence="6">
    <location>
        <begin position="293"/>
        <end position="315"/>
    </location>
</feature>
<dbReference type="SUPFAM" id="SSF103473">
    <property type="entry name" value="MFS general substrate transporter"/>
    <property type="match status" value="1"/>
</dbReference>
<dbReference type="InterPro" id="IPR020846">
    <property type="entry name" value="MFS_dom"/>
</dbReference>
<evidence type="ECO:0000256" key="6">
    <source>
        <dbReference type="SAM" id="Phobius"/>
    </source>
</evidence>
<feature type="transmembrane region" description="Helical" evidence="6">
    <location>
        <begin position="59"/>
        <end position="78"/>
    </location>
</feature>
<dbReference type="Pfam" id="PF00083">
    <property type="entry name" value="Sugar_tr"/>
    <property type="match status" value="1"/>
</dbReference>
<protein>
    <submittedName>
        <fullName evidence="8">General substrate transporter</fullName>
    </submittedName>
</protein>
<keyword evidence="4 6" id="KW-1133">Transmembrane helix</keyword>
<evidence type="ECO:0000256" key="4">
    <source>
        <dbReference type="ARBA" id="ARBA00022989"/>
    </source>
</evidence>
<reference evidence="8" key="1">
    <citation type="journal article" date="2021" name="IMA Fungus">
        <title>Genomic characterization of three marine fungi, including Emericellopsis atlantica sp. nov. with signatures of a generalist lifestyle and marine biomass degradation.</title>
        <authorList>
            <person name="Hagestad O.C."/>
            <person name="Hou L."/>
            <person name="Andersen J.H."/>
            <person name="Hansen E.H."/>
            <person name="Altermark B."/>
            <person name="Li C."/>
            <person name="Kuhnert E."/>
            <person name="Cox R.J."/>
            <person name="Crous P.W."/>
            <person name="Spatafora J.W."/>
            <person name="Lail K."/>
            <person name="Amirebrahimi M."/>
            <person name="Lipzen A."/>
            <person name="Pangilinan J."/>
            <person name="Andreopoulos W."/>
            <person name="Hayes R.D."/>
            <person name="Ng V."/>
            <person name="Grigoriev I.V."/>
            <person name="Jackson S.A."/>
            <person name="Sutton T.D.S."/>
            <person name="Dobson A.D.W."/>
            <person name="Rama T."/>
        </authorList>
    </citation>
    <scope>NUCLEOTIDE SEQUENCE</scope>
    <source>
        <strain evidence="8">TRa3180A</strain>
    </source>
</reference>
<keyword evidence="3 6" id="KW-0812">Transmembrane</keyword>
<dbReference type="InterPro" id="IPR005828">
    <property type="entry name" value="MFS_sugar_transport-like"/>
</dbReference>
<dbReference type="PROSITE" id="PS50850">
    <property type="entry name" value="MFS"/>
    <property type="match status" value="1"/>
</dbReference>
<dbReference type="Gene3D" id="1.20.1250.20">
    <property type="entry name" value="MFS general substrate transporter like domains"/>
    <property type="match status" value="1"/>
</dbReference>
<gene>
    <name evidence="8" type="ORF">BJ878DRAFT_532539</name>
</gene>
<feature type="domain" description="Major facilitator superfamily (MFS) profile" evidence="7">
    <location>
        <begin position="1"/>
        <end position="412"/>
    </location>
</feature>
<comment type="similarity">
    <text evidence="2">Belongs to the major facilitator superfamily. Sugar transporter (TC 2.A.1.1) family.</text>
</comment>
<dbReference type="AlphaFoldDB" id="A0A9P8CI47"/>
<name>A0A9P8CI47_9HELO</name>
<evidence type="ECO:0000259" key="7">
    <source>
        <dbReference type="PROSITE" id="PS50850"/>
    </source>
</evidence>
<organism evidence="8 9">
    <name type="scientific">Calycina marina</name>
    <dbReference type="NCBI Taxonomy" id="1763456"/>
    <lineage>
        <taxon>Eukaryota</taxon>
        <taxon>Fungi</taxon>
        <taxon>Dikarya</taxon>
        <taxon>Ascomycota</taxon>
        <taxon>Pezizomycotina</taxon>
        <taxon>Leotiomycetes</taxon>
        <taxon>Helotiales</taxon>
        <taxon>Pezizellaceae</taxon>
        <taxon>Calycina</taxon>
    </lineage>
</organism>
<dbReference type="InterPro" id="IPR050360">
    <property type="entry name" value="MFS_Sugar_Transporters"/>
</dbReference>
<evidence type="ECO:0000256" key="3">
    <source>
        <dbReference type="ARBA" id="ARBA00022692"/>
    </source>
</evidence>
<keyword evidence="9" id="KW-1185">Reference proteome</keyword>
<comment type="caution">
    <text evidence="8">The sequence shown here is derived from an EMBL/GenBank/DDBJ whole genome shotgun (WGS) entry which is preliminary data.</text>
</comment>
<dbReference type="PANTHER" id="PTHR48022">
    <property type="entry name" value="PLASTIDIC GLUCOSE TRANSPORTER 4"/>
    <property type="match status" value="1"/>
</dbReference>
<keyword evidence="5 6" id="KW-0472">Membrane</keyword>
<feature type="transmembrane region" description="Helical" evidence="6">
    <location>
        <begin position="360"/>
        <end position="380"/>
    </location>
</feature>
<dbReference type="EMBL" id="MU253771">
    <property type="protein sequence ID" value="KAG9247470.1"/>
    <property type="molecule type" value="Genomic_DNA"/>
</dbReference>
<proteinExistence type="inferred from homology"/>
<feature type="transmembrane region" description="Helical" evidence="6">
    <location>
        <begin position="84"/>
        <end position="105"/>
    </location>
</feature>
<dbReference type="OrthoDB" id="6133115at2759"/>
<feature type="transmembrane region" description="Helical" evidence="6">
    <location>
        <begin position="28"/>
        <end position="47"/>
    </location>
</feature>
<evidence type="ECO:0000256" key="5">
    <source>
        <dbReference type="ARBA" id="ARBA00023136"/>
    </source>
</evidence>
<dbReference type="PANTHER" id="PTHR48022:SF29">
    <property type="entry name" value="SUGAR TRANSPORTER, PUTATIVE (AFU_ORTHOLOGUE AFUA_6G14500)-RELATED"/>
    <property type="match status" value="1"/>
</dbReference>
<feature type="transmembrane region" description="Helical" evidence="6">
    <location>
        <begin position="335"/>
        <end position="353"/>
    </location>
</feature>
<accession>A0A9P8CI47</accession>
<evidence type="ECO:0000256" key="1">
    <source>
        <dbReference type="ARBA" id="ARBA00004141"/>
    </source>
</evidence>
<dbReference type="Proteomes" id="UP000887226">
    <property type="component" value="Unassembled WGS sequence"/>
</dbReference>